<proteinExistence type="predicted"/>
<name>A0A2I0KIE0_PUNGR</name>
<sequence length="185" mass="19969">MDRWLVALGRGPLAREDLGTLTGARRDTFMTAETSLGKPSRVPEGHLELVPRPWWSLGACRPVLGGRLLLVAGLGELPPSCGWSASSSSLSNLSVIEPSVGEVDHAVPEYTPSAFRGGSVRKDSSGTQADSMDCCWCRVEGLHGDITRCMVRCYRDRAIYGWRLPTQGCEFLEIERGSFGAGSVA</sequence>
<evidence type="ECO:0000313" key="2">
    <source>
        <dbReference type="Proteomes" id="UP000233551"/>
    </source>
</evidence>
<gene>
    <name evidence="1" type="ORF">CRG98_011331</name>
</gene>
<keyword evidence="2" id="KW-1185">Reference proteome</keyword>
<evidence type="ECO:0000313" key="1">
    <source>
        <dbReference type="EMBL" id="PKI68251.1"/>
    </source>
</evidence>
<organism evidence="1 2">
    <name type="scientific">Punica granatum</name>
    <name type="common">Pomegranate</name>
    <dbReference type="NCBI Taxonomy" id="22663"/>
    <lineage>
        <taxon>Eukaryota</taxon>
        <taxon>Viridiplantae</taxon>
        <taxon>Streptophyta</taxon>
        <taxon>Embryophyta</taxon>
        <taxon>Tracheophyta</taxon>
        <taxon>Spermatophyta</taxon>
        <taxon>Magnoliopsida</taxon>
        <taxon>eudicotyledons</taxon>
        <taxon>Gunneridae</taxon>
        <taxon>Pentapetalae</taxon>
        <taxon>rosids</taxon>
        <taxon>malvids</taxon>
        <taxon>Myrtales</taxon>
        <taxon>Lythraceae</taxon>
        <taxon>Punica</taxon>
    </lineage>
</organism>
<dbReference type="EMBL" id="PGOL01000565">
    <property type="protein sequence ID" value="PKI68251.1"/>
    <property type="molecule type" value="Genomic_DNA"/>
</dbReference>
<accession>A0A2I0KIE0</accession>
<comment type="caution">
    <text evidence="1">The sequence shown here is derived from an EMBL/GenBank/DDBJ whole genome shotgun (WGS) entry which is preliminary data.</text>
</comment>
<reference evidence="1 2" key="1">
    <citation type="submission" date="2017-11" db="EMBL/GenBank/DDBJ databases">
        <title>De-novo sequencing of pomegranate (Punica granatum L.) genome.</title>
        <authorList>
            <person name="Akparov Z."/>
            <person name="Amiraslanov A."/>
            <person name="Hajiyeva S."/>
            <person name="Abbasov M."/>
            <person name="Kaur K."/>
            <person name="Hamwieh A."/>
            <person name="Solovyev V."/>
            <person name="Salamov A."/>
            <person name="Braich B."/>
            <person name="Kosarev P."/>
            <person name="Mahmoud A."/>
            <person name="Hajiyev E."/>
            <person name="Babayeva S."/>
            <person name="Izzatullayeva V."/>
            <person name="Mammadov A."/>
            <person name="Mammadov A."/>
            <person name="Sharifova S."/>
            <person name="Ojaghi J."/>
            <person name="Eynullazada K."/>
            <person name="Bayramov B."/>
            <person name="Abdulazimova A."/>
            <person name="Shahmuradov I."/>
        </authorList>
    </citation>
    <scope>NUCLEOTIDE SEQUENCE [LARGE SCALE GENOMIC DNA]</scope>
    <source>
        <strain evidence="2">cv. AG2017</strain>
        <tissue evidence="1">Leaf</tissue>
    </source>
</reference>
<dbReference type="Proteomes" id="UP000233551">
    <property type="component" value="Unassembled WGS sequence"/>
</dbReference>
<dbReference type="AlphaFoldDB" id="A0A2I0KIE0"/>
<protein>
    <submittedName>
        <fullName evidence="1">Uncharacterized protein</fullName>
    </submittedName>
</protein>